<sequence>MAKLILTHEVTGLGAAGDIVEVKNGYARNYLLPRGFALTWTKGGEKQVESIKAARTAREHASVEAAQAQAAALSAAPVRLEVKAGNSGRLFGTVKAEDVAKAVEAAGLGSIDKRKVELPAHIKSVGKYQANVRLHDDVSAVIDLNVVAAR</sequence>
<dbReference type="InterPro" id="IPR036791">
    <property type="entry name" value="Ribosomal_bL9_C_sf"/>
</dbReference>
<dbReference type="GO" id="GO:0005840">
    <property type="term" value="C:ribosome"/>
    <property type="evidence" value="ECO:0007669"/>
    <property type="project" value="UniProtKB-KW"/>
</dbReference>
<dbReference type="GO" id="GO:1990904">
    <property type="term" value="C:ribonucleoprotein complex"/>
    <property type="evidence" value="ECO:0007669"/>
    <property type="project" value="UniProtKB-KW"/>
</dbReference>
<dbReference type="Gene3D" id="3.10.430.100">
    <property type="entry name" value="Ribosomal protein L9, C-terminal domain"/>
    <property type="match status" value="1"/>
</dbReference>
<gene>
    <name evidence="7" type="primary">rplI</name>
    <name evidence="9" type="ORF">FHU41_002228</name>
</gene>
<name>A0A7Y9LUQ6_9MICC</name>
<dbReference type="HAMAP" id="MF_00503">
    <property type="entry name" value="Ribosomal_bL9"/>
    <property type="match status" value="1"/>
</dbReference>
<evidence type="ECO:0000256" key="7">
    <source>
        <dbReference type="HAMAP-Rule" id="MF_00503"/>
    </source>
</evidence>
<evidence type="ECO:0000256" key="3">
    <source>
        <dbReference type="ARBA" id="ARBA00022884"/>
    </source>
</evidence>
<dbReference type="GO" id="GO:0003735">
    <property type="term" value="F:structural constituent of ribosome"/>
    <property type="evidence" value="ECO:0007669"/>
    <property type="project" value="InterPro"/>
</dbReference>
<proteinExistence type="inferred from homology"/>
<comment type="similarity">
    <text evidence="1 7">Belongs to the bacterial ribosomal protein bL9 family.</text>
</comment>
<feature type="domain" description="Ribosomal protein L9" evidence="8">
    <location>
        <begin position="14"/>
        <end position="41"/>
    </location>
</feature>
<keyword evidence="4 7" id="KW-0689">Ribosomal protein</keyword>
<dbReference type="EMBL" id="JACBYQ010000002">
    <property type="protein sequence ID" value="NYE95978.1"/>
    <property type="molecule type" value="Genomic_DNA"/>
</dbReference>
<dbReference type="AlphaFoldDB" id="A0A7Y9LUQ6"/>
<evidence type="ECO:0000313" key="9">
    <source>
        <dbReference type="EMBL" id="NYE95978.1"/>
    </source>
</evidence>
<dbReference type="InterPro" id="IPR036935">
    <property type="entry name" value="Ribosomal_bL9_N_sf"/>
</dbReference>
<evidence type="ECO:0000313" key="10">
    <source>
        <dbReference type="Proteomes" id="UP000521748"/>
    </source>
</evidence>
<comment type="caution">
    <text evidence="9">The sequence shown here is derived from an EMBL/GenBank/DDBJ whole genome shotgun (WGS) entry which is preliminary data.</text>
</comment>
<dbReference type="Proteomes" id="UP000521748">
    <property type="component" value="Unassembled WGS sequence"/>
</dbReference>
<dbReference type="Pfam" id="PF01281">
    <property type="entry name" value="Ribosomal_L9_N"/>
    <property type="match status" value="1"/>
</dbReference>
<keyword evidence="10" id="KW-1185">Reference proteome</keyword>
<dbReference type="SUPFAM" id="SSF55658">
    <property type="entry name" value="L9 N-domain-like"/>
    <property type="match status" value="1"/>
</dbReference>
<dbReference type="Pfam" id="PF03948">
    <property type="entry name" value="Ribosomal_L9_C"/>
    <property type="match status" value="1"/>
</dbReference>
<dbReference type="InterPro" id="IPR000244">
    <property type="entry name" value="Ribosomal_bL9"/>
</dbReference>
<reference evidence="9 10" key="1">
    <citation type="submission" date="2020-07" db="EMBL/GenBank/DDBJ databases">
        <title>Sequencing the genomes of 1000 actinobacteria strains.</title>
        <authorList>
            <person name="Klenk H.-P."/>
        </authorList>
    </citation>
    <scope>NUCLEOTIDE SEQUENCE [LARGE SCALE GENOMIC DNA]</scope>
    <source>
        <strain evidence="9 10">DSM 102047</strain>
    </source>
</reference>
<dbReference type="Gene3D" id="3.40.5.10">
    <property type="entry name" value="Ribosomal protein L9, N-terminal domain"/>
    <property type="match status" value="1"/>
</dbReference>
<evidence type="ECO:0000256" key="2">
    <source>
        <dbReference type="ARBA" id="ARBA00022730"/>
    </source>
</evidence>
<evidence type="ECO:0000256" key="4">
    <source>
        <dbReference type="ARBA" id="ARBA00022980"/>
    </source>
</evidence>
<dbReference type="InterPro" id="IPR020594">
    <property type="entry name" value="Ribosomal_bL9_bac/chp"/>
</dbReference>
<dbReference type="FunFam" id="3.40.5.10:FF:000003">
    <property type="entry name" value="50S ribosomal protein L9"/>
    <property type="match status" value="1"/>
</dbReference>
<dbReference type="InterPro" id="IPR009027">
    <property type="entry name" value="Ribosomal_bL9/RNase_H1_N"/>
</dbReference>
<dbReference type="GO" id="GO:0019843">
    <property type="term" value="F:rRNA binding"/>
    <property type="evidence" value="ECO:0007669"/>
    <property type="project" value="UniProtKB-UniRule"/>
</dbReference>
<keyword evidence="5 7" id="KW-0687">Ribonucleoprotein</keyword>
<dbReference type="NCBIfam" id="TIGR00158">
    <property type="entry name" value="L9"/>
    <property type="match status" value="1"/>
</dbReference>
<organism evidence="9 10">
    <name type="scientific">Psychromicrobium silvestre</name>
    <dbReference type="NCBI Taxonomy" id="1645614"/>
    <lineage>
        <taxon>Bacteria</taxon>
        <taxon>Bacillati</taxon>
        <taxon>Actinomycetota</taxon>
        <taxon>Actinomycetes</taxon>
        <taxon>Micrococcales</taxon>
        <taxon>Micrococcaceae</taxon>
        <taxon>Psychromicrobium</taxon>
    </lineage>
</organism>
<comment type="function">
    <text evidence="7">Binds to the 23S rRNA.</text>
</comment>
<dbReference type="PANTHER" id="PTHR21368">
    <property type="entry name" value="50S RIBOSOMAL PROTEIN L9"/>
    <property type="match status" value="1"/>
</dbReference>
<accession>A0A7Y9LUQ6</accession>
<dbReference type="RefSeq" id="WP_179389694.1">
    <property type="nucleotide sequence ID" value="NZ_JACBYQ010000002.1"/>
</dbReference>
<keyword evidence="3 7" id="KW-0694">RNA-binding</keyword>
<dbReference type="GO" id="GO:0006412">
    <property type="term" value="P:translation"/>
    <property type="evidence" value="ECO:0007669"/>
    <property type="project" value="UniProtKB-UniRule"/>
</dbReference>
<keyword evidence="2 7" id="KW-0699">rRNA-binding</keyword>
<dbReference type="SUPFAM" id="SSF55653">
    <property type="entry name" value="Ribosomal protein L9 C-domain"/>
    <property type="match status" value="1"/>
</dbReference>
<evidence type="ECO:0000256" key="6">
    <source>
        <dbReference type="ARBA" id="ARBA00035292"/>
    </source>
</evidence>
<protein>
    <recommendedName>
        <fullName evidence="6 7">Large ribosomal subunit protein bL9</fullName>
    </recommendedName>
</protein>
<dbReference type="PROSITE" id="PS00651">
    <property type="entry name" value="RIBOSOMAL_L9"/>
    <property type="match status" value="1"/>
</dbReference>
<dbReference type="InterPro" id="IPR020069">
    <property type="entry name" value="Ribosomal_bL9_C"/>
</dbReference>
<evidence type="ECO:0000256" key="5">
    <source>
        <dbReference type="ARBA" id="ARBA00023274"/>
    </source>
</evidence>
<dbReference type="InterPro" id="IPR020070">
    <property type="entry name" value="Ribosomal_bL9_N"/>
</dbReference>
<evidence type="ECO:0000259" key="8">
    <source>
        <dbReference type="PROSITE" id="PS00651"/>
    </source>
</evidence>
<evidence type="ECO:0000256" key="1">
    <source>
        <dbReference type="ARBA" id="ARBA00010605"/>
    </source>
</evidence>